<comment type="function">
    <text evidence="5">Responsible for synthesis of pseudouridine from uracil-55 in the psi GC loop of transfer RNAs.</text>
</comment>
<evidence type="ECO:0000313" key="9">
    <source>
        <dbReference type="EMBL" id="CAB3730865.1"/>
    </source>
</evidence>
<dbReference type="Pfam" id="PF09157">
    <property type="entry name" value="TruB-C_2"/>
    <property type="match status" value="1"/>
</dbReference>
<evidence type="ECO:0000256" key="4">
    <source>
        <dbReference type="ARBA" id="ARBA00023235"/>
    </source>
</evidence>
<dbReference type="GeneID" id="97044304"/>
<sequence>MTAPQRPRVPRRALDGVLLLDKPLGLSSNDALIRAKRLYLAKKAGHTGTLDPLATGLLPLCFGEATKFSQDLLEADKTYEATMRLGIRTTTGDAEGEAIDTRDVACDPAAVEAAMEKFIGDIVQIPPMYSALKRDGKPLYEYARAGQTVEREGRQVTIHALKMLACALPDVTFRVTCSKGTYVRTLAEDIGEALGCGAHLVALRRTGVGALTLENSVTLDALSDATESERDTWLQPVDALLSTFPLVTLDEDATRRFLHGQRLKLSELTIAADAVNAPRVRVYAADGRLLGVAKQGEGVLAPERLVVTAAS</sequence>
<dbReference type="PANTHER" id="PTHR13767:SF2">
    <property type="entry name" value="PSEUDOURIDYLATE SYNTHASE TRUB1"/>
    <property type="match status" value="1"/>
</dbReference>
<dbReference type="InterPro" id="IPR036974">
    <property type="entry name" value="PUA_sf"/>
</dbReference>
<protein>
    <recommendedName>
        <fullName evidence="5">tRNA pseudouridine synthase B</fullName>
        <ecNumber evidence="5">5.4.99.25</ecNumber>
    </recommendedName>
    <alternativeName>
        <fullName evidence="5">tRNA pseudouridine(55) synthase</fullName>
        <shortName evidence="5">Psi55 synthase</shortName>
    </alternativeName>
    <alternativeName>
        <fullName evidence="5">tRNA pseudouridylate synthase</fullName>
    </alternativeName>
    <alternativeName>
        <fullName evidence="5">tRNA-uridine isomerase</fullName>
    </alternativeName>
</protein>
<dbReference type="FunFam" id="3.30.2350.10:FF:000011">
    <property type="entry name" value="tRNA pseudouridine synthase B"/>
    <property type="match status" value="1"/>
</dbReference>
<dbReference type="CDD" id="cd02573">
    <property type="entry name" value="PseudoU_synth_EcTruB"/>
    <property type="match status" value="1"/>
</dbReference>
<dbReference type="Gene3D" id="2.30.130.10">
    <property type="entry name" value="PUA domain"/>
    <property type="match status" value="1"/>
</dbReference>
<dbReference type="RefSeq" id="WP_175053428.1">
    <property type="nucleotide sequence ID" value="NZ_CADIKC010000009.1"/>
</dbReference>
<dbReference type="InterPro" id="IPR032819">
    <property type="entry name" value="TruB_C"/>
</dbReference>
<dbReference type="CDD" id="cd21152">
    <property type="entry name" value="PUA_TruB_bacterial"/>
    <property type="match status" value="1"/>
</dbReference>
<dbReference type="InterPro" id="IPR015947">
    <property type="entry name" value="PUA-like_sf"/>
</dbReference>
<proteinExistence type="inferred from homology"/>
<dbReference type="GO" id="GO:0160148">
    <property type="term" value="F:tRNA pseudouridine(55) synthase activity"/>
    <property type="evidence" value="ECO:0007669"/>
    <property type="project" value="UniProtKB-EC"/>
</dbReference>
<dbReference type="InterPro" id="IPR020103">
    <property type="entry name" value="PsdUridine_synth_cat_dom_sf"/>
</dbReference>
<evidence type="ECO:0000256" key="2">
    <source>
        <dbReference type="ARBA" id="ARBA00005642"/>
    </source>
</evidence>
<evidence type="ECO:0000256" key="5">
    <source>
        <dbReference type="HAMAP-Rule" id="MF_01080"/>
    </source>
</evidence>
<reference evidence="9 10" key="1">
    <citation type="submission" date="2020-04" db="EMBL/GenBank/DDBJ databases">
        <authorList>
            <person name="De Canck E."/>
        </authorList>
    </citation>
    <scope>NUCLEOTIDE SEQUENCE [LARGE SCALE GENOMIC DNA]</scope>
    <source>
        <strain evidence="9 10">LMG 24238</strain>
    </source>
</reference>
<dbReference type="GO" id="GO:1990481">
    <property type="term" value="P:mRNA pseudouridine synthesis"/>
    <property type="evidence" value="ECO:0007669"/>
    <property type="project" value="TreeGrafter"/>
</dbReference>
<dbReference type="HAMAP" id="MF_01080">
    <property type="entry name" value="TruB_bact"/>
    <property type="match status" value="1"/>
</dbReference>
<dbReference type="PANTHER" id="PTHR13767">
    <property type="entry name" value="TRNA-PSEUDOURIDINE SYNTHASE"/>
    <property type="match status" value="1"/>
</dbReference>
<comment type="similarity">
    <text evidence="2 5">Belongs to the pseudouridine synthase TruB family. Type 1 subfamily.</text>
</comment>
<keyword evidence="3 5" id="KW-0819">tRNA processing</keyword>
<dbReference type="NCBIfam" id="TIGR00431">
    <property type="entry name" value="TruB"/>
    <property type="match status" value="1"/>
</dbReference>
<gene>
    <name evidence="5 9" type="primary">truB</name>
    <name evidence="9" type="ORF">LMG24238_05721</name>
</gene>
<keyword evidence="10" id="KW-1185">Reference proteome</keyword>
<dbReference type="SUPFAM" id="SSF55120">
    <property type="entry name" value="Pseudouridine synthase"/>
    <property type="match status" value="1"/>
</dbReference>
<evidence type="ECO:0000259" key="8">
    <source>
        <dbReference type="Pfam" id="PF16198"/>
    </source>
</evidence>
<dbReference type="AlphaFoldDB" id="A0A6J5CBH4"/>
<dbReference type="SUPFAM" id="SSF88697">
    <property type="entry name" value="PUA domain-like"/>
    <property type="match status" value="1"/>
</dbReference>
<feature type="domain" description="tRNA pseudouridylate synthase B C-terminal" evidence="8">
    <location>
        <begin position="184"/>
        <end position="241"/>
    </location>
</feature>
<evidence type="ECO:0000259" key="7">
    <source>
        <dbReference type="Pfam" id="PF09157"/>
    </source>
</evidence>
<organism evidence="9 10">
    <name type="scientific">Paraburkholderia sediminicola</name>
    <dbReference type="NCBI Taxonomy" id="458836"/>
    <lineage>
        <taxon>Bacteria</taxon>
        <taxon>Pseudomonadati</taxon>
        <taxon>Pseudomonadota</taxon>
        <taxon>Betaproteobacteria</taxon>
        <taxon>Burkholderiales</taxon>
        <taxon>Burkholderiaceae</taxon>
        <taxon>Paraburkholderia</taxon>
    </lineage>
</organism>
<evidence type="ECO:0000259" key="6">
    <source>
        <dbReference type="Pfam" id="PF01509"/>
    </source>
</evidence>
<accession>A0A6J5CBH4</accession>
<name>A0A6J5CBH4_9BURK</name>
<evidence type="ECO:0000256" key="3">
    <source>
        <dbReference type="ARBA" id="ARBA00022694"/>
    </source>
</evidence>
<dbReference type="Pfam" id="PF01509">
    <property type="entry name" value="TruB_N"/>
    <property type="match status" value="1"/>
</dbReference>
<dbReference type="EC" id="5.4.99.25" evidence="5"/>
<dbReference type="InterPro" id="IPR014780">
    <property type="entry name" value="tRNA_psdUridine_synth_TruB"/>
</dbReference>
<evidence type="ECO:0000313" key="10">
    <source>
        <dbReference type="Proteomes" id="UP000494255"/>
    </source>
</evidence>
<feature type="domain" description="tRNA pseudouridine synthase II TruB subfamily 1 C-terminal" evidence="7">
    <location>
        <begin position="245"/>
        <end position="306"/>
    </location>
</feature>
<feature type="domain" description="Pseudouridine synthase II N-terminal" evidence="6">
    <location>
        <begin position="36"/>
        <end position="183"/>
    </location>
</feature>
<dbReference type="Gene3D" id="3.30.2350.10">
    <property type="entry name" value="Pseudouridine synthase"/>
    <property type="match status" value="1"/>
</dbReference>
<dbReference type="Proteomes" id="UP000494255">
    <property type="component" value="Unassembled WGS sequence"/>
</dbReference>
<evidence type="ECO:0000256" key="1">
    <source>
        <dbReference type="ARBA" id="ARBA00000385"/>
    </source>
</evidence>
<keyword evidence="4 5" id="KW-0413">Isomerase</keyword>
<comment type="catalytic activity">
    <reaction evidence="1 5">
        <text>uridine(55) in tRNA = pseudouridine(55) in tRNA</text>
        <dbReference type="Rhea" id="RHEA:42532"/>
        <dbReference type="Rhea" id="RHEA-COMP:10101"/>
        <dbReference type="Rhea" id="RHEA-COMP:10102"/>
        <dbReference type="ChEBI" id="CHEBI:65314"/>
        <dbReference type="ChEBI" id="CHEBI:65315"/>
        <dbReference type="EC" id="5.4.99.25"/>
    </reaction>
</comment>
<dbReference type="InterPro" id="IPR015240">
    <property type="entry name" value="tRNA_sdUridine_synth_fam1_C"/>
</dbReference>
<dbReference type="InterPro" id="IPR002501">
    <property type="entry name" value="PsdUridine_synth_N"/>
</dbReference>
<dbReference type="GO" id="GO:0003723">
    <property type="term" value="F:RNA binding"/>
    <property type="evidence" value="ECO:0007669"/>
    <property type="project" value="InterPro"/>
</dbReference>
<dbReference type="Pfam" id="PF16198">
    <property type="entry name" value="TruB_C_2"/>
    <property type="match status" value="1"/>
</dbReference>
<dbReference type="EMBL" id="CADIKC010000009">
    <property type="protein sequence ID" value="CAB3730865.1"/>
    <property type="molecule type" value="Genomic_DNA"/>
</dbReference>
<feature type="active site" description="Nucleophile" evidence="5">
    <location>
        <position position="51"/>
    </location>
</feature>
<dbReference type="GO" id="GO:0031119">
    <property type="term" value="P:tRNA pseudouridine synthesis"/>
    <property type="evidence" value="ECO:0007669"/>
    <property type="project" value="UniProtKB-UniRule"/>
</dbReference>